<dbReference type="InterPro" id="IPR003439">
    <property type="entry name" value="ABC_transporter-like_ATP-bd"/>
</dbReference>
<dbReference type="SMART" id="SM00382">
    <property type="entry name" value="AAA"/>
    <property type="match status" value="1"/>
</dbReference>
<evidence type="ECO:0000256" key="2">
    <source>
        <dbReference type="ARBA" id="ARBA00022741"/>
    </source>
</evidence>
<evidence type="ECO:0000256" key="3">
    <source>
        <dbReference type="ARBA" id="ARBA00022840"/>
    </source>
</evidence>
<dbReference type="GO" id="GO:0016020">
    <property type="term" value="C:membrane"/>
    <property type="evidence" value="ECO:0007669"/>
    <property type="project" value="InterPro"/>
</dbReference>
<keyword evidence="6" id="KW-1185">Reference proteome</keyword>
<sequence length="246" mass="27153">MEPILEVRDLCVSYDGKPALSDVSAQLAPQRVCAIVGPSGCGKSTLVKSMNLLTDETPGARVQGERLLRGRSMASIPVTEVRRRVGLVFQTPTPFPFSIERNLSQVMRLHGMRDRHQIEERVVRLLETVGLYREVKGQIHKSARALSGGQMQRLCIARALAAEPEALLMDEPCSALDVRSTQVIEELIASLKERYAVALVTHNLAQARRLGDDALFLEEGRVVEAGPAARVLHEPARPETRAFLML</sequence>
<dbReference type="PROSITE" id="PS00211">
    <property type="entry name" value="ABC_TRANSPORTER_1"/>
    <property type="match status" value="1"/>
</dbReference>
<dbReference type="InterPro" id="IPR003593">
    <property type="entry name" value="AAA+_ATPase"/>
</dbReference>
<evidence type="ECO:0000313" key="5">
    <source>
        <dbReference type="EMBL" id="QKF07250.1"/>
    </source>
</evidence>
<dbReference type="RefSeq" id="WP_172163356.1">
    <property type="nucleotide sequence ID" value="NZ_CP053716.1"/>
</dbReference>
<proteinExistence type="predicted"/>
<dbReference type="InterPro" id="IPR005670">
    <property type="entry name" value="PstB-like"/>
</dbReference>
<organism evidence="5 6">
    <name type="scientific">Berryella wangjianweii</name>
    <dbReference type="NCBI Taxonomy" id="2734634"/>
    <lineage>
        <taxon>Bacteria</taxon>
        <taxon>Bacillati</taxon>
        <taxon>Actinomycetota</taxon>
        <taxon>Coriobacteriia</taxon>
        <taxon>Eggerthellales</taxon>
        <taxon>Eggerthellaceae</taxon>
        <taxon>Berryella</taxon>
    </lineage>
</organism>
<dbReference type="PROSITE" id="PS50893">
    <property type="entry name" value="ABC_TRANSPORTER_2"/>
    <property type="match status" value="1"/>
</dbReference>
<evidence type="ECO:0000313" key="6">
    <source>
        <dbReference type="Proteomes" id="UP000503297"/>
    </source>
</evidence>
<dbReference type="Proteomes" id="UP000503297">
    <property type="component" value="Chromosome"/>
</dbReference>
<dbReference type="GO" id="GO:0005524">
    <property type="term" value="F:ATP binding"/>
    <property type="evidence" value="ECO:0007669"/>
    <property type="project" value="UniProtKB-KW"/>
</dbReference>
<accession>A0A6M8IZV8</accession>
<dbReference type="GO" id="GO:0016887">
    <property type="term" value="F:ATP hydrolysis activity"/>
    <property type="evidence" value="ECO:0007669"/>
    <property type="project" value="InterPro"/>
</dbReference>
<dbReference type="KEGG" id="bwa:HLV38_03285"/>
<dbReference type="PANTHER" id="PTHR43423:SF1">
    <property type="entry name" value="ABC TRANSPORTER I FAMILY MEMBER 17"/>
    <property type="match status" value="1"/>
</dbReference>
<dbReference type="GO" id="GO:0035435">
    <property type="term" value="P:phosphate ion transmembrane transport"/>
    <property type="evidence" value="ECO:0007669"/>
    <property type="project" value="InterPro"/>
</dbReference>
<dbReference type="EMBL" id="CP053716">
    <property type="protein sequence ID" value="QKF07250.1"/>
    <property type="molecule type" value="Genomic_DNA"/>
</dbReference>
<keyword evidence="1" id="KW-0813">Transport</keyword>
<dbReference type="Pfam" id="PF00005">
    <property type="entry name" value="ABC_tran"/>
    <property type="match status" value="1"/>
</dbReference>
<evidence type="ECO:0000256" key="1">
    <source>
        <dbReference type="ARBA" id="ARBA00022448"/>
    </source>
</evidence>
<dbReference type="InterPro" id="IPR017871">
    <property type="entry name" value="ABC_transporter-like_CS"/>
</dbReference>
<dbReference type="AlphaFoldDB" id="A0A6M8IZV8"/>
<protein>
    <submittedName>
        <fullName evidence="5">ATP-binding cassette domain-containing protein</fullName>
    </submittedName>
</protein>
<name>A0A6M8IZV8_9ACTN</name>
<dbReference type="SUPFAM" id="SSF52540">
    <property type="entry name" value="P-loop containing nucleoside triphosphate hydrolases"/>
    <property type="match status" value="1"/>
</dbReference>
<keyword evidence="2" id="KW-0547">Nucleotide-binding</keyword>
<dbReference type="PANTHER" id="PTHR43423">
    <property type="entry name" value="ABC TRANSPORTER I FAMILY MEMBER 17"/>
    <property type="match status" value="1"/>
</dbReference>
<evidence type="ECO:0000256" key="4">
    <source>
        <dbReference type="ARBA" id="ARBA00022967"/>
    </source>
</evidence>
<gene>
    <name evidence="5" type="ORF">HLV38_03285</name>
</gene>
<reference evidence="6" key="1">
    <citation type="submission" date="2020-05" db="EMBL/GenBank/DDBJ databases">
        <title>Novel species in genus Nocardioides.</title>
        <authorList>
            <person name="Zhang G."/>
        </authorList>
    </citation>
    <scope>NUCLEOTIDE SEQUENCE [LARGE SCALE GENOMIC DNA]</scope>
    <source>
        <strain evidence="6">zg-1050</strain>
    </source>
</reference>
<keyword evidence="3 5" id="KW-0067">ATP-binding</keyword>
<dbReference type="CDD" id="cd03260">
    <property type="entry name" value="ABC_PstB_phosphate_transporter"/>
    <property type="match status" value="1"/>
</dbReference>
<dbReference type="InterPro" id="IPR027417">
    <property type="entry name" value="P-loop_NTPase"/>
</dbReference>
<dbReference type="Gene3D" id="3.40.50.300">
    <property type="entry name" value="P-loop containing nucleotide triphosphate hydrolases"/>
    <property type="match status" value="1"/>
</dbReference>
<keyword evidence="4" id="KW-1278">Translocase</keyword>
<dbReference type="GO" id="GO:0005315">
    <property type="term" value="F:phosphate transmembrane transporter activity"/>
    <property type="evidence" value="ECO:0007669"/>
    <property type="project" value="InterPro"/>
</dbReference>